<accession>A0A9X0DKE7</accession>
<proteinExistence type="predicted"/>
<dbReference type="Proteomes" id="UP001152300">
    <property type="component" value="Unassembled WGS sequence"/>
</dbReference>
<feature type="compositionally biased region" description="Polar residues" evidence="1">
    <location>
        <begin position="111"/>
        <end position="120"/>
    </location>
</feature>
<feature type="region of interest" description="Disordered" evidence="1">
    <location>
        <begin position="1"/>
        <end position="27"/>
    </location>
</feature>
<evidence type="ECO:0000313" key="3">
    <source>
        <dbReference type="Proteomes" id="UP001152300"/>
    </source>
</evidence>
<dbReference type="OrthoDB" id="1735926at2759"/>
<feature type="region of interest" description="Disordered" evidence="1">
    <location>
        <begin position="65"/>
        <end position="120"/>
    </location>
</feature>
<feature type="compositionally biased region" description="Basic residues" evidence="1">
    <location>
        <begin position="84"/>
        <end position="93"/>
    </location>
</feature>
<evidence type="ECO:0000256" key="1">
    <source>
        <dbReference type="SAM" id="MobiDB-lite"/>
    </source>
</evidence>
<protein>
    <submittedName>
        <fullName evidence="2">Uncharacterized protein</fullName>
    </submittedName>
</protein>
<keyword evidence="3" id="KW-1185">Reference proteome</keyword>
<organism evidence="2 3">
    <name type="scientific">Sclerotinia nivalis</name>
    <dbReference type="NCBI Taxonomy" id="352851"/>
    <lineage>
        <taxon>Eukaryota</taxon>
        <taxon>Fungi</taxon>
        <taxon>Dikarya</taxon>
        <taxon>Ascomycota</taxon>
        <taxon>Pezizomycotina</taxon>
        <taxon>Leotiomycetes</taxon>
        <taxon>Helotiales</taxon>
        <taxon>Sclerotiniaceae</taxon>
        <taxon>Sclerotinia</taxon>
    </lineage>
</organism>
<gene>
    <name evidence="2" type="ORF">OCU04_007183</name>
</gene>
<dbReference type="EMBL" id="JAPEIS010000007">
    <property type="protein sequence ID" value="KAJ8064877.1"/>
    <property type="molecule type" value="Genomic_DNA"/>
</dbReference>
<name>A0A9X0DKE7_9HELO</name>
<dbReference type="AlphaFoldDB" id="A0A9X0DKE7"/>
<comment type="caution">
    <text evidence="2">The sequence shown here is derived from an EMBL/GenBank/DDBJ whole genome shotgun (WGS) entry which is preliminary data.</text>
</comment>
<evidence type="ECO:0000313" key="2">
    <source>
        <dbReference type="EMBL" id="KAJ8064877.1"/>
    </source>
</evidence>
<sequence>MEDNPPPYTDPEVQPHKPTCSNTQARLTMSLSTHPAHNHHKHFTSSPIIYHYHCHNPSSLAISVTTTTTPLNPKHHTNAPPHRQSPKHQRLPRTRNIPSPHRSNNNRRTRPTQTPHIISP</sequence>
<reference evidence="2" key="1">
    <citation type="submission" date="2022-11" db="EMBL/GenBank/DDBJ databases">
        <title>Genome Resource of Sclerotinia nivalis Strain SnTB1, a Plant Pathogen Isolated from American Ginseng.</title>
        <authorList>
            <person name="Fan S."/>
        </authorList>
    </citation>
    <scope>NUCLEOTIDE SEQUENCE</scope>
    <source>
        <strain evidence="2">SnTB1</strain>
    </source>
</reference>